<reference evidence="2 3" key="1">
    <citation type="submission" date="2017-05" db="EMBL/GenBank/DDBJ databases">
        <title>Functional genome analysis of Paenibacillus pasadenensis strain R16: insights on endophytic life style and antifungal activity.</title>
        <authorList>
            <person name="Passera A."/>
            <person name="Marcolungo L."/>
            <person name="Casati P."/>
            <person name="Brasca M."/>
            <person name="Quaglino F."/>
            <person name="Delledonne M."/>
        </authorList>
    </citation>
    <scope>NUCLEOTIDE SEQUENCE [LARGE SCALE GENOMIC DNA]</scope>
    <source>
        <strain evidence="2 3">R16</strain>
    </source>
</reference>
<protein>
    <recommendedName>
        <fullName evidence="4">DUF2768 domain-containing protein</fullName>
    </recommendedName>
</protein>
<keyword evidence="1" id="KW-1133">Transmembrane helix</keyword>
<keyword evidence="1" id="KW-0812">Transmembrane</keyword>
<dbReference type="Proteomes" id="UP000234789">
    <property type="component" value="Unassembled WGS sequence"/>
</dbReference>
<feature type="transmembrane region" description="Helical" evidence="1">
    <location>
        <begin position="33"/>
        <end position="58"/>
    </location>
</feature>
<proteinExistence type="predicted"/>
<organism evidence="2 3">
    <name type="scientific">Paenibacillus pasadenensis</name>
    <dbReference type="NCBI Taxonomy" id="217090"/>
    <lineage>
        <taxon>Bacteria</taxon>
        <taxon>Bacillati</taxon>
        <taxon>Bacillota</taxon>
        <taxon>Bacilli</taxon>
        <taxon>Bacillales</taxon>
        <taxon>Paenibacillaceae</taxon>
        <taxon>Paenibacillus</taxon>
    </lineage>
</organism>
<dbReference type="RefSeq" id="WP_028600445.1">
    <property type="nucleotide sequence ID" value="NZ_BIMM01000049.1"/>
</dbReference>
<evidence type="ECO:0000313" key="2">
    <source>
        <dbReference type="EMBL" id="PLT44805.1"/>
    </source>
</evidence>
<name>A0A2N5N397_9BACL</name>
<gene>
    <name evidence="2" type="ORF">B8V81_3236</name>
</gene>
<keyword evidence="1" id="KW-0472">Membrane</keyword>
<comment type="caution">
    <text evidence="2">The sequence shown here is derived from an EMBL/GenBank/DDBJ whole genome shotgun (WGS) entry which is preliminary data.</text>
</comment>
<keyword evidence="3" id="KW-1185">Reference proteome</keyword>
<feature type="transmembrane region" description="Helical" evidence="1">
    <location>
        <begin position="6"/>
        <end position="24"/>
    </location>
</feature>
<evidence type="ECO:0000256" key="1">
    <source>
        <dbReference type="SAM" id="Phobius"/>
    </source>
</evidence>
<dbReference type="AlphaFoldDB" id="A0A2N5N397"/>
<evidence type="ECO:0000313" key="3">
    <source>
        <dbReference type="Proteomes" id="UP000234789"/>
    </source>
</evidence>
<evidence type="ECO:0008006" key="4">
    <source>
        <dbReference type="Google" id="ProtNLM"/>
    </source>
</evidence>
<sequence>MDLLAMATMTFCVIFFLYAMRAIVNKESDRKFFALAVLASLCAGVSFLLLIGAIGSIIL</sequence>
<accession>A0A2N5N397</accession>
<dbReference type="EMBL" id="NFEZ01000004">
    <property type="protein sequence ID" value="PLT44805.1"/>
    <property type="molecule type" value="Genomic_DNA"/>
</dbReference>